<name>A0AAD5PHT6_9FUNG</name>
<dbReference type="AlphaFoldDB" id="A0AAD5PHT6"/>
<proteinExistence type="predicted"/>
<evidence type="ECO:0000313" key="1">
    <source>
        <dbReference type="EMBL" id="KAI9272836.1"/>
    </source>
</evidence>
<reference evidence="1" key="2">
    <citation type="submission" date="2023-02" db="EMBL/GenBank/DDBJ databases">
        <authorList>
            <consortium name="DOE Joint Genome Institute"/>
            <person name="Mondo S.J."/>
            <person name="Chang Y."/>
            <person name="Wang Y."/>
            <person name="Ahrendt S."/>
            <person name="Andreopoulos W."/>
            <person name="Barry K."/>
            <person name="Beard J."/>
            <person name="Benny G.L."/>
            <person name="Blankenship S."/>
            <person name="Bonito G."/>
            <person name="Cuomo C."/>
            <person name="Desiro A."/>
            <person name="Gervers K.A."/>
            <person name="Hundley H."/>
            <person name="Kuo A."/>
            <person name="LaButti K."/>
            <person name="Lang B.F."/>
            <person name="Lipzen A."/>
            <person name="O'Donnell K."/>
            <person name="Pangilinan J."/>
            <person name="Reynolds N."/>
            <person name="Sandor L."/>
            <person name="Smith M.W."/>
            <person name="Tsang A."/>
            <person name="Grigoriev I.V."/>
            <person name="Stajich J.E."/>
            <person name="Spatafora J.W."/>
        </authorList>
    </citation>
    <scope>NUCLEOTIDE SEQUENCE</scope>
    <source>
        <strain evidence="1">RSA 2281</strain>
    </source>
</reference>
<dbReference type="Proteomes" id="UP001209540">
    <property type="component" value="Unassembled WGS sequence"/>
</dbReference>
<sequence length="107" mass="12393">MIFDDDVTVNSDGQFDSVNNLQVQDMVYWKDFQKTVPLFLSRLKKESVLSSSYKRLKNKFESSRSVLKNNGKNGCRKARYKTLLEVGDQARAALTDRARRGRKKPLF</sequence>
<accession>A0AAD5PHT6</accession>
<protein>
    <submittedName>
        <fullName evidence="1">Uncharacterized protein</fullName>
    </submittedName>
</protein>
<keyword evidence="2" id="KW-1185">Reference proteome</keyword>
<comment type="caution">
    <text evidence="1">The sequence shown here is derived from an EMBL/GenBank/DDBJ whole genome shotgun (WGS) entry which is preliminary data.</text>
</comment>
<organism evidence="1 2">
    <name type="scientific">Phascolomyces articulosus</name>
    <dbReference type="NCBI Taxonomy" id="60185"/>
    <lineage>
        <taxon>Eukaryota</taxon>
        <taxon>Fungi</taxon>
        <taxon>Fungi incertae sedis</taxon>
        <taxon>Mucoromycota</taxon>
        <taxon>Mucoromycotina</taxon>
        <taxon>Mucoromycetes</taxon>
        <taxon>Mucorales</taxon>
        <taxon>Lichtheimiaceae</taxon>
        <taxon>Phascolomyces</taxon>
    </lineage>
</organism>
<reference evidence="1" key="1">
    <citation type="journal article" date="2022" name="IScience">
        <title>Evolution of zygomycete secretomes and the origins of terrestrial fungal ecologies.</title>
        <authorList>
            <person name="Chang Y."/>
            <person name="Wang Y."/>
            <person name="Mondo S."/>
            <person name="Ahrendt S."/>
            <person name="Andreopoulos W."/>
            <person name="Barry K."/>
            <person name="Beard J."/>
            <person name="Benny G.L."/>
            <person name="Blankenship S."/>
            <person name="Bonito G."/>
            <person name="Cuomo C."/>
            <person name="Desiro A."/>
            <person name="Gervers K.A."/>
            <person name="Hundley H."/>
            <person name="Kuo A."/>
            <person name="LaButti K."/>
            <person name="Lang B.F."/>
            <person name="Lipzen A."/>
            <person name="O'Donnell K."/>
            <person name="Pangilinan J."/>
            <person name="Reynolds N."/>
            <person name="Sandor L."/>
            <person name="Smith M.E."/>
            <person name="Tsang A."/>
            <person name="Grigoriev I.V."/>
            <person name="Stajich J.E."/>
            <person name="Spatafora J.W."/>
        </authorList>
    </citation>
    <scope>NUCLEOTIDE SEQUENCE</scope>
    <source>
        <strain evidence="1">RSA 2281</strain>
    </source>
</reference>
<gene>
    <name evidence="1" type="ORF">BDA99DRAFT_533672</name>
</gene>
<evidence type="ECO:0000313" key="2">
    <source>
        <dbReference type="Proteomes" id="UP001209540"/>
    </source>
</evidence>
<dbReference type="EMBL" id="JAIXMP010000005">
    <property type="protein sequence ID" value="KAI9272836.1"/>
    <property type="molecule type" value="Genomic_DNA"/>
</dbReference>